<dbReference type="AlphaFoldDB" id="A0A6V6Z6R5"/>
<protein>
    <recommendedName>
        <fullName evidence="1">Glycosyl transferase family 1 domain-containing protein</fullName>
    </recommendedName>
</protein>
<proteinExistence type="predicted"/>
<dbReference type="GO" id="GO:0016757">
    <property type="term" value="F:glycosyltransferase activity"/>
    <property type="evidence" value="ECO:0007669"/>
    <property type="project" value="InterPro"/>
</dbReference>
<gene>
    <name evidence="2" type="ORF">FLAT13_03381</name>
</gene>
<dbReference type="EMBL" id="CAIJDP010000079">
    <property type="protein sequence ID" value="CAD0006612.1"/>
    <property type="molecule type" value="Genomic_DNA"/>
</dbReference>
<evidence type="ECO:0000313" key="2">
    <source>
        <dbReference type="EMBL" id="CAD0006612.1"/>
    </source>
</evidence>
<reference evidence="2 3" key="1">
    <citation type="submission" date="2020-06" db="EMBL/GenBank/DDBJ databases">
        <authorList>
            <person name="Criscuolo A."/>
        </authorList>
    </citation>
    <scope>NUCLEOTIDE SEQUENCE [LARGE SCALE GENOMIC DNA]</scope>
    <source>
        <strain evidence="3">CIP 111411</strain>
    </source>
</reference>
<evidence type="ECO:0000259" key="1">
    <source>
        <dbReference type="Pfam" id="PF00534"/>
    </source>
</evidence>
<sequence>MKQLLYIAPVIIDFEKLNGVSKKILNQYKVFIKSYNVTLISYGPDCLYYLNNNFFETIPLGNANRRLKMYSFIDKTLSVNSYNFIYTRYHLCDFLFLNSLRILSKKKSKIVIEIPTFPYKHELLKWKGGAMRYFMDASSNFLLRLYVGRIVTYSNDHKIFGIKTINTINGIIYENVTPVQKKPYNANEIHLISVSLTMSCHGYDRLIEGLKEYYQLGGDINIIYHLVGEGDEIKRYKELVIKYGIEKHVIFYGFKTGSELDALYEKAELAVNSIAIHRIGLQTESTIKSKEYAAKGLPMISSYAVDAFSSQDNEKYVHQISPDETPVDIDGLIEFYKKMYQNSDRNISEEIRSASQKRCDMSVTLRGVVEYFNAAV</sequence>
<feature type="domain" description="Glycosyl transferase family 1" evidence="1">
    <location>
        <begin position="190"/>
        <end position="271"/>
    </location>
</feature>
<dbReference type="RefSeq" id="WP_180909694.1">
    <property type="nucleotide sequence ID" value="NZ_CAIJDP010000079.1"/>
</dbReference>
<dbReference type="Gene3D" id="3.40.50.2000">
    <property type="entry name" value="Glycogen Phosphorylase B"/>
    <property type="match status" value="2"/>
</dbReference>
<dbReference type="Proteomes" id="UP000530060">
    <property type="component" value="Unassembled WGS sequence"/>
</dbReference>
<dbReference type="SUPFAM" id="SSF53756">
    <property type="entry name" value="UDP-Glycosyltransferase/glycogen phosphorylase"/>
    <property type="match status" value="1"/>
</dbReference>
<organism evidence="2 3">
    <name type="scientific">Flavobacterium salmonis</name>
    <dbReference type="NCBI Taxonomy" id="2654844"/>
    <lineage>
        <taxon>Bacteria</taxon>
        <taxon>Pseudomonadati</taxon>
        <taxon>Bacteroidota</taxon>
        <taxon>Flavobacteriia</taxon>
        <taxon>Flavobacteriales</taxon>
        <taxon>Flavobacteriaceae</taxon>
        <taxon>Flavobacterium</taxon>
    </lineage>
</organism>
<evidence type="ECO:0000313" key="3">
    <source>
        <dbReference type="Proteomes" id="UP000530060"/>
    </source>
</evidence>
<name>A0A6V6Z6R5_9FLAO</name>
<dbReference type="InterPro" id="IPR001296">
    <property type="entry name" value="Glyco_trans_1"/>
</dbReference>
<dbReference type="Pfam" id="PF00534">
    <property type="entry name" value="Glycos_transf_1"/>
    <property type="match status" value="1"/>
</dbReference>
<comment type="caution">
    <text evidence="2">The sequence shown here is derived from an EMBL/GenBank/DDBJ whole genome shotgun (WGS) entry which is preliminary data.</text>
</comment>
<accession>A0A6V6Z6R5</accession>
<keyword evidence="3" id="KW-1185">Reference proteome</keyword>